<dbReference type="SUPFAM" id="SSF53448">
    <property type="entry name" value="Nucleotide-diphospho-sugar transferases"/>
    <property type="match status" value="1"/>
</dbReference>
<dbReference type="EMBL" id="CYXY01000006">
    <property type="protein sequence ID" value="CUM89445.1"/>
    <property type="molecule type" value="Genomic_DNA"/>
</dbReference>
<proteinExistence type="predicted"/>
<dbReference type="AlphaFoldDB" id="A0A173SI70"/>
<dbReference type="Gene3D" id="3.90.550.20">
    <property type="match status" value="1"/>
</dbReference>
<dbReference type="GO" id="GO:0000030">
    <property type="term" value="F:mannosyltransferase activity"/>
    <property type="evidence" value="ECO:0007669"/>
    <property type="project" value="TreeGrafter"/>
</dbReference>
<evidence type="ECO:0000256" key="1">
    <source>
        <dbReference type="ARBA" id="ARBA00022679"/>
    </source>
</evidence>
<reference evidence="2 3" key="1">
    <citation type="submission" date="2015-09" db="EMBL/GenBank/DDBJ databases">
        <authorList>
            <consortium name="Pathogen Informatics"/>
        </authorList>
    </citation>
    <scope>NUCLEOTIDE SEQUENCE [LARGE SCALE GENOMIC DNA]</scope>
    <source>
        <strain evidence="2 3">2789STDY5834959</strain>
    </source>
</reference>
<dbReference type="Pfam" id="PF04488">
    <property type="entry name" value="Gly_transf_sug"/>
    <property type="match status" value="1"/>
</dbReference>
<name>A0A173SI70_ANAHA</name>
<dbReference type="PANTHER" id="PTHR32385:SF15">
    <property type="entry name" value="INOSITOL PHOSPHOCERAMIDE MANNOSYLTRANSFERASE 1"/>
    <property type="match status" value="1"/>
</dbReference>
<dbReference type="GO" id="GO:0016020">
    <property type="term" value="C:membrane"/>
    <property type="evidence" value="ECO:0007669"/>
    <property type="project" value="GOC"/>
</dbReference>
<dbReference type="RefSeq" id="WP_055072637.1">
    <property type="nucleotide sequence ID" value="NZ_CYXY01000006.1"/>
</dbReference>
<dbReference type="InterPro" id="IPR007577">
    <property type="entry name" value="GlycoTrfase_DXD_sugar-bd_CS"/>
</dbReference>
<dbReference type="InterPro" id="IPR051706">
    <property type="entry name" value="Glycosyltransferase_domain"/>
</dbReference>
<evidence type="ECO:0000313" key="3">
    <source>
        <dbReference type="Proteomes" id="UP000095553"/>
    </source>
</evidence>
<keyword evidence="1 2" id="KW-0808">Transferase</keyword>
<gene>
    <name evidence="2" type="ORF">ERS852571_01212</name>
</gene>
<keyword evidence="2" id="KW-0328">Glycosyltransferase</keyword>
<organism evidence="2 3">
    <name type="scientific">Anaerostipes hadrus</name>
    <dbReference type="NCBI Taxonomy" id="649756"/>
    <lineage>
        <taxon>Bacteria</taxon>
        <taxon>Bacillati</taxon>
        <taxon>Bacillota</taxon>
        <taxon>Clostridia</taxon>
        <taxon>Lachnospirales</taxon>
        <taxon>Lachnospiraceae</taxon>
        <taxon>Anaerostipes</taxon>
    </lineage>
</organism>
<dbReference type="GO" id="GO:0051999">
    <property type="term" value="P:mannosyl-inositol phosphorylceramide biosynthetic process"/>
    <property type="evidence" value="ECO:0007669"/>
    <property type="project" value="TreeGrafter"/>
</dbReference>
<dbReference type="PANTHER" id="PTHR32385">
    <property type="entry name" value="MANNOSYL PHOSPHORYLINOSITOL CERAMIDE SYNTHASE"/>
    <property type="match status" value="1"/>
</dbReference>
<accession>A0A173SI70</accession>
<evidence type="ECO:0000313" key="2">
    <source>
        <dbReference type="EMBL" id="CUM89445.1"/>
    </source>
</evidence>
<dbReference type="InterPro" id="IPR029044">
    <property type="entry name" value="Nucleotide-diphossugar_trans"/>
</dbReference>
<protein>
    <submittedName>
        <fullName evidence="2">Mannosyltransferase OCH1 and related enzymes</fullName>
    </submittedName>
</protein>
<sequence>MAIPKMVHYCWFGGKEKPEDVKKCIESWKQFLSDYQLMEWNEDNFDIERLQYTQEAYAVGKYAFVSDVARIEALYQYGGFYMDTDVEVLKSFNPLLEAQCILGMEEKEYVATSFMAFEKGHPLVKEFLNLYEHLSFLDEKGKIIAGTNVAKLTKMLKEKGFVQENHYQKLENGIQIYPKEFFSPYDYINCHYNITENSYCVHHFAVSWMSKKEQVKKGIKKRIVKILGPEKMNGIREKLKR</sequence>
<dbReference type="Proteomes" id="UP000095553">
    <property type="component" value="Unassembled WGS sequence"/>
</dbReference>